<evidence type="ECO:0000256" key="5">
    <source>
        <dbReference type="ARBA" id="ARBA00022692"/>
    </source>
</evidence>
<dbReference type="AlphaFoldDB" id="A0A3P3VSA9"/>
<dbReference type="InterPro" id="IPR055348">
    <property type="entry name" value="DctQ"/>
</dbReference>
<evidence type="ECO:0000256" key="7">
    <source>
        <dbReference type="ARBA" id="ARBA00023136"/>
    </source>
</evidence>
<comment type="similarity">
    <text evidence="8 9">Belongs to the TRAP transporter small permease family.</text>
</comment>
<reference evidence="12 13" key="1">
    <citation type="submission" date="2018-08" db="EMBL/GenBank/DDBJ databases">
        <authorList>
            <person name="Khan S.A."/>
        </authorList>
    </citation>
    <scope>NUCLEOTIDE SEQUENCE [LARGE SCALE GENOMIC DNA]</scope>
    <source>
        <strain evidence="12 13">GTF-13</strain>
    </source>
</reference>
<dbReference type="GO" id="GO:0005886">
    <property type="term" value="C:plasma membrane"/>
    <property type="evidence" value="ECO:0007669"/>
    <property type="project" value="UniProtKB-SubCell"/>
</dbReference>
<feature type="transmembrane region" description="Helical" evidence="9">
    <location>
        <begin position="83"/>
        <end position="107"/>
    </location>
</feature>
<comment type="caution">
    <text evidence="12">The sequence shown here is derived from an EMBL/GenBank/DDBJ whole genome shotgun (WGS) entry which is preliminary data.</text>
</comment>
<dbReference type="GO" id="GO:0022857">
    <property type="term" value="F:transmembrane transporter activity"/>
    <property type="evidence" value="ECO:0007669"/>
    <property type="project" value="UniProtKB-UniRule"/>
</dbReference>
<evidence type="ECO:0000256" key="4">
    <source>
        <dbReference type="ARBA" id="ARBA00022519"/>
    </source>
</evidence>
<feature type="domain" description="Tripartite ATP-independent periplasmic transporters DctQ component" evidence="11">
    <location>
        <begin position="21"/>
        <end position="152"/>
    </location>
</feature>
<sequence length="194" mass="21869">MMRDIINSLEEGFIRFLLVAMTLLVFFEVVLRFGFNTGIHWAQEVTLLMAAWFVLFGVSYGIKVGAHIGVDAFVKLLPDKPRRYAAILAVLLCLFYCGLFLYGGWVYLAKLKMIGIELEDLPFPKWIATSILFIGFILLAIRFIHLLWNLVTGKADGFKLADEAKESMHLAEELSKEATDSTTHPHKTTAPGEK</sequence>
<evidence type="ECO:0000256" key="6">
    <source>
        <dbReference type="ARBA" id="ARBA00022989"/>
    </source>
</evidence>
<feature type="transmembrane region" description="Helical" evidence="9">
    <location>
        <begin position="41"/>
        <end position="62"/>
    </location>
</feature>
<evidence type="ECO:0000256" key="9">
    <source>
        <dbReference type="RuleBase" id="RU369079"/>
    </source>
</evidence>
<comment type="subcellular location">
    <subcellularLocation>
        <location evidence="1 9">Cell inner membrane</location>
        <topology evidence="1 9">Multi-pass membrane protein</topology>
    </subcellularLocation>
</comment>
<reference evidence="12 13" key="2">
    <citation type="submission" date="2018-12" db="EMBL/GenBank/DDBJ databases">
        <title>Simiduia agarivorans gen. nov., sp. nov., a marine, agarolytic bacterium isolated from shallow coastal water from Keelung, Taiwan.</title>
        <authorList>
            <person name="Shieh W.Y."/>
        </authorList>
    </citation>
    <scope>NUCLEOTIDE SEQUENCE [LARGE SCALE GENOMIC DNA]</scope>
    <source>
        <strain evidence="12 13">GTF-13</strain>
    </source>
</reference>
<evidence type="ECO:0000256" key="8">
    <source>
        <dbReference type="ARBA" id="ARBA00038436"/>
    </source>
</evidence>
<dbReference type="GO" id="GO:0015740">
    <property type="term" value="P:C4-dicarboxylate transport"/>
    <property type="evidence" value="ECO:0007669"/>
    <property type="project" value="TreeGrafter"/>
</dbReference>
<keyword evidence="2 9" id="KW-0813">Transport</keyword>
<dbReference type="InterPro" id="IPR007387">
    <property type="entry name" value="TRAP_DctQ"/>
</dbReference>
<dbReference type="EMBL" id="QWEZ01000001">
    <property type="protein sequence ID" value="RRJ85334.1"/>
    <property type="molecule type" value="Genomic_DNA"/>
</dbReference>
<evidence type="ECO:0000259" key="11">
    <source>
        <dbReference type="Pfam" id="PF04290"/>
    </source>
</evidence>
<comment type="subunit">
    <text evidence="9">The complex comprises the extracytoplasmic solute receptor protein and the two transmembrane proteins.</text>
</comment>
<organism evidence="12 13">
    <name type="scientific">Aestuariirhabdus litorea</name>
    <dbReference type="NCBI Taxonomy" id="2528527"/>
    <lineage>
        <taxon>Bacteria</taxon>
        <taxon>Pseudomonadati</taxon>
        <taxon>Pseudomonadota</taxon>
        <taxon>Gammaproteobacteria</taxon>
        <taxon>Oceanospirillales</taxon>
        <taxon>Aestuariirhabdaceae</taxon>
        <taxon>Aestuariirhabdus</taxon>
    </lineage>
</organism>
<evidence type="ECO:0000256" key="2">
    <source>
        <dbReference type="ARBA" id="ARBA00022448"/>
    </source>
</evidence>
<proteinExistence type="inferred from homology"/>
<evidence type="ECO:0000256" key="10">
    <source>
        <dbReference type="SAM" id="MobiDB-lite"/>
    </source>
</evidence>
<feature type="transmembrane region" description="Helical" evidence="9">
    <location>
        <begin position="127"/>
        <end position="151"/>
    </location>
</feature>
<feature type="region of interest" description="Disordered" evidence="10">
    <location>
        <begin position="171"/>
        <end position="194"/>
    </location>
</feature>
<keyword evidence="13" id="KW-1185">Reference proteome</keyword>
<accession>A0A3P3VSA9</accession>
<feature type="transmembrane region" description="Helical" evidence="9">
    <location>
        <begin position="12"/>
        <end position="35"/>
    </location>
</feature>
<dbReference type="Pfam" id="PF04290">
    <property type="entry name" value="DctQ"/>
    <property type="match status" value="1"/>
</dbReference>
<keyword evidence="4 9" id="KW-0997">Cell inner membrane</keyword>
<name>A0A3P3VSA9_9GAMM</name>
<dbReference type="PANTHER" id="PTHR35011">
    <property type="entry name" value="2,3-DIKETO-L-GULONATE TRAP TRANSPORTER SMALL PERMEASE PROTEIN YIAM"/>
    <property type="match status" value="1"/>
</dbReference>
<dbReference type="PANTHER" id="PTHR35011:SF2">
    <property type="entry name" value="2,3-DIKETO-L-GULONATE TRAP TRANSPORTER SMALL PERMEASE PROTEIN YIAM"/>
    <property type="match status" value="1"/>
</dbReference>
<evidence type="ECO:0000256" key="1">
    <source>
        <dbReference type="ARBA" id="ARBA00004429"/>
    </source>
</evidence>
<gene>
    <name evidence="12" type="ORF">D0544_09815</name>
</gene>
<keyword evidence="6 9" id="KW-1133">Transmembrane helix</keyword>
<protein>
    <recommendedName>
        <fullName evidence="9">TRAP transporter small permease protein</fullName>
    </recommendedName>
</protein>
<comment type="function">
    <text evidence="9">Part of the tripartite ATP-independent periplasmic (TRAP) transport system.</text>
</comment>
<dbReference type="Proteomes" id="UP000280792">
    <property type="component" value="Unassembled WGS sequence"/>
</dbReference>
<evidence type="ECO:0000313" key="13">
    <source>
        <dbReference type="Proteomes" id="UP000280792"/>
    </source>
</evidence>
<keyword evidence="7 9" id="KW-0472">Membrane</keyword>
<keyword evidence="3" id="KW-1003">Cell membrane</keyword>
<evidence type="ECO:0000313" key="12">
    <source>
        <dbReference type="EMBL" id="RRJ85334.1"/>
    </source>
</evidence>
<evidence type="ECO:0000256" key="3">
    <source>
        <dbReference type="ARBA" id="ARBA00022475"/>
    </source>
</evidence>
<keyword evidence="5 9" id="KW-0812">Transmembrane</keyword>